<dbReference type="RefSeq" id="YP_009049949.1">
    <property type="nucleotide sequence ID" value="NC_024625.1"/>
</dbReference>
<proteinExistence type="predicted"/>
<gene>
    <name evidence="2" type="ORF">pesp123</name>
</gene>
<sequence length="129" mass="13666">MSRCWSGGMPSLSVIFCLSCSTVSVGSTSTVTVLPVRVFTKICMAYLFLPLTVLVATVGTIGIVARNRALSVFVVERKTPLRGVDVAMIVGATLSYRRTVCAHEILSAIIVVRPIAERHIGAQVTGSGV</sequence>
<dbReference type="GeneID" id="20004032"/>
<name>A0A068LKM1_9ABAC</name>
<feature type="transmembrane region" description="Helical" evidence="1">
    <location>
        <begin position="44"/>
        <end position="65"/>
    </location>
</feature>
<dbReference type="Proteomes" id="UP000203240">
    <property type="component" value="Segment"/>
</dbReference>
<evidence type="ECO:0000313" key="3">
    <source>
        <dbReference type="Proteomes" id="UP000203240"/>
    </source>
</evidence>
<accession>A0A068LKM1</accession>
<keyword evidence="1" id="KW-0472">Membrane</keyword>
<keyword evidence="1" id="KW-0812">Transmembrane</keyword>
<evidence type="ECO:0000256" key="1">
    <source>
        <dbReference type="SAM" id="Phobius"/>
    </source>
</evidence>
<reference evidence="2 3" key="1">
    <citation type="journal article" date="2015" name="Genome Announc.">
        <title>A Distinct Group II Alphabaculovirus Isolated from a Peridroma Species.</title>
        <authorList>
            <person name="Rohrmann G.F."/>
            <person name="Erlandson M.A."/>
            <person name="Theilmann D.A."/>
        </authorList>
    </citation>
    <scope>NUCLEOTIDE SEQUENCE [LARGE SCALE GENOMIC DNA]</scope>
    <source>
        <strain evidence="2">GR_167</strain>
    </source>
</reference>
<organism evidence="2 3">
    <name type="scientific">Peridroma alphabaculovirus</name>
    <dbReference type="NCBI Taxonomy" id="1346829"/>
    <lineage>
        <taxon>Viruses</taxon>
        <taxon>Viruses incertae sedis</taxon>
        <taxon>Naldaviricetes</taxon>
        <taxon>Lefavirales</taxon>
        <taxon>Baculoviridae</taxon>
        <taxon>Alphabaculovirus</taxon>
    </lineage>
</organism>
<keyword evidence="3" id="KW-1185">Reference proteome</keyword>
<keyword evidence="1" id="KW-1133">Transmembrane helix</keyword>
<dbReference type="EMBL" id="KM009991">
    <property type="protein sequence ID" value="AIE47849.1"/>
    <property type="molecule type" value="Genomic_DNA"/>
</dbReference>
<protein>
    <submittedName>
        <fullName evidence="2">Uncharacterized protein</fullName>
    </submittedName>
</protein>
<evidence type="ECO:0000313" key="2">
    <source>
        <dbReference type="EMBL" id="AIE47849.1"/>
    </source>
</evidence>